<feature type="region of interest" description="Disordered" evidence="1">
    <location>
        <begin position="1"/>
        <end position="24"/>
    </location>
</feature>
<evidence type="ECO:0000313" key="2">
    <source>
        <dbReference type="EMBL" id="GIX90672.1"/>
    </source>
</evidence>
<comment type="caution">
    <text evidence="2">The sequence shown here is derived from an EMBL/GenBank/DDBJ whole genome shotgun (WGS) entry which is preliminary data.</text>
</comment>
<reference evidence="2 3" key="1">
    <citation type="submission" date="2021-06" db="EMBL/GenBank/DDBJ databases">
        <title>Caerostris extrusa draft genome.</title>
        <authorList>
            <person name="Kono N."/>
            <person name="Arakawa K."/>
        </authorList>
    </citation>
    <scope>NUCLEOTIDE SEQUENCE [LARGE SCALE GENOMIC DNA]</scope>
</reference>
<dbReference type="AlphaFoldDB" id="A0AAV4P688"/>
<evidence type="ECO:0000313" key="3">
    <source>
        <dbReference type="Proteomes" id="UP001054945"/>
    </source>
</evidence>
<proteinExistence type="predicted"/>
<gene>
    <name evidence="2" type="ORF">CEXT_43541</name>
</gene>
<dbReference type="Proteomes" id="UP001054945">
    <property type="component" value="Unassembled WGS sequence"/>
</dbReference>
<evidence type="ECO:0000256" key="1">
    <source>
        <dbReference type="SAM" id="MobiDB-lite"/>
    </source>
</evidence>
<protein>
    <submittedName>
        <fullName evidence="2">Uncharacterized protein</fullName>
    </submittedName>
</protein>
<organism evidence="2 3">
    <name type="scientific">Caerostris extrusa</name>
    <name type="common">Bark spider</name>
    <name type="synonym">Caerostris bankana</name>
    <dbReference type="NCBI Taxonomy" id="172846"/>
    <lineage>
        <taxon>Eukaryota</taxon>
        <taxon>Metazoa</taxon>
        <taxon>Ecdysozoa</taxon>
        <taxon>Arthropoda</taxon>
        <taxon>Chelicerata</taxon>
        <taxon>Arachnida</taxon>
        <taxon>Araneae</taxon>
        <taxon>Araneomorphae</taxon>
        <taxon>Entelegynae</taxon>
        <taxon>Araneoidea</taxon>
        <taxon>Araneidae</taxon>
        <taxon>Caerostris</taxon>
    </lineage>
</organism>
<name>A0AAV4P688_CAEEX</name>
<accession>A0AAV4P688</accession>
<sequence length="79" mass="8703">MPCQRGKSKHAIMPESSHLAEGENIEQSILSEKKTARKSSKKNGSSTPEIPFQQLIRSVQCVNDTGLEKQTLLPIISVL</sequence>
<feature type="compositionally biased region" description="Basic residues" evidence="1">
    <location>
        <begin position="1"/>
        <end position="10"/>
    </location>
</feature>
<dbReference type="EMBL" id="BPLR01021521">
    <property type="protein sequence ID" value="GIX90672.1"/>
    <property type="molecule type" value="Genomic_DNA"/>
</dbReference>
<keyword evidence="3" id="KW-1185">Reference proteome</keyword>